<evidence type="ECO:0000256" key="16">
    <source>
        <dbReference type="ARBA" id="ARBA00048865"/>
    </source>
</evidence>
<evidence type="ECO:0000256" key="3">
    <source>
        <dbReference type="ARBA" id="ARBA00005189"/>
    </source>
</evidence>
<keyword evidence="17" id="KW-0444">Lipid biosynthesis</keyword>
<keyword evidence="8 17" id="KW-0812">Transmembrane</keyword>
<evidence type="ECO:0000256" key="8">
    <source>
        <dbReference type="ARBA" id="ARBA00022692"/>
    </source>
</evidence>
<evidence type="ECO:0000256" key="12">
    <source>
        <dbReference type="ARBA" id="ARBA00023136"/>
    </source>
</evidence>
<dbReference type="InterPro" id="IPR048254">
    <property type="entry name" value="CDP_ALCOHOL_P_TRANSF_CS"/>
</dbReference>
<dbReference type="EMBL" id="CP097463">
    <property type="protein sequence ID" value="WAX56862.1"/>
    <property type="molecule type" value="Genomic_DNA"/>
</dbReference>
<keyword evidence="10 17" id="KW-0460">Magnesium</keyword>
<feature type="binding site" evidence="17">
    <location>
        <position position="66"/>
    </location>
    <ligand>
        <name>Mg(2+)</name>
        <dbReference type="ChEBI" id="CHEBI:18420"/>
        <label>2</label>
    </ligand>
</feature>
<comment type="cofactor">
    <cofactor evidence="17">
        <name>Mg(2+)</name>
        <dbReference type="ChEBI" id="CHEBI:18420"/>
    </cofactor>
    <text evidence="17">Contains a di-nuclear catalytic Mg(2+) center.</text>
</comment>
<name>A0ABY7JWC8_9ACTN</name>
<comment type="subunit">
    <text evidence="5 17">Homodimer.</text>
</comment>
<dbReference type="PROSITE" id="PS00379">
    <property type="entry name" value="CDP_ALCOHOL_P_TRANSF"/>
    <property type="match status" value="1"/>
</dbReference>
<dbReference type="Proteomes" id="UP001164693">
    <property type="component" value="Chromosome"/>
</dbReference>
<keyword evidence="11 17" id="KW-1133">Transmembrane helix</keyword>
<keyword evidence="20" id="KW-1185">Reference proteome</keyword>
<evidence type="ECO:0000256" key="13">
    <source>
        <dbReference type="ARBA" id="ARBA00023935"/>
    </source>
</evidence>
<dbReference type="HAMAP" id="MF_02241">
    <property type="entry name" value="PIP_synthase"/>
    <property type="match status" value="1"/>
</dbReference>
<comment type="catalytic activity">
    <reaction evidence="13 17">
        <text>1,2-di-(9Z-octadecenoyl)-sn-glycero-3-cytidine-5'-diphosphate + 1D-myo-inositol 3-phosphate = 1,2-di-(9Z-octadecenoyl)-sn-glycero-3-phospho-(1D-myo-inositol-3-phosphate) + CMP + H(+)</text>
        <dbReference type="Rhea" id="RHEA:61216"/>
        <dbReference type="ChEBI" id="CHEBI:15378"/>
        <dbReference type="ChEBI" id="CHEBI:58401"/>
        <dbReference type="ChEBI" id="CHEBI:60377"/>
        <dbReference type="ChEBI" id="CHEBI:85356"/>
        <dbReference type="ChEBI" id="CHEBI:144472"/>
    </reaction>
</comment>
<comment type="subcellular location">
    <subcellularLocation>
        <location evidence="1 17">Cell membrane</location>
        <topology evidence="1 17">Multi-pass membrane protein</topology>
    </subcellularLocation>
</comment>
<evidence type="ECO:0000256" key="1">
    <source>
        <dbReference type="ARBA" id="ARBA00004651"/>
    </source>
</evidence>
<feature type="binding site" evidence="17">
    <location>
        <position position="74"/>
    </location>
    <ligand>
        <name>a CDP-1,2-diacyl-sn-glycerol</name>
        <dbReference type="ChEBI" id="CHEBI:58332"/>
    </ligand>
</feature>
<feature type="binding site" evidence="17">
    <location>
        <position position="87"/>
    </location>
    <ligand>
        <name>Mg(2+)</name>
        <dbReference type="ChEBI" id="CHEBI:18420"/>
        <label>1</label>
    </ligand>
</feature>
<comment type="function">
    <text evidence="17">Catalyzes the conjugation of the 1'-hydroxyl group of D-myo-inositol-3-phosphate (also named L-myo-inositol-1-phosphate) with a lipid tail of cytidine diphosphate diacylglycerol (CDP-DAG), forming phosphatidylinositol phosphate (PIP) and CMP. PIP is a precursor of phosphatidylinositol (PI) which is an essential lipid required for cell wall formation.</text>
</comment>
<evidence type="ECO:0000313" key="20">
    <source>
        <dbReference type="Proteomes" id="UP001164693"/>
    </source>
</evidence>
<evidence type="ECO:0000256" key="5">
    <source>
        <dbReference type="ARBA" id="ARBA00011738"/>
    </source>
</evidence>
<dbReference type="EC" id="2.7.8.-" evidence="17"/>
<protein>
    <recommendedName>
        <fullName evidence="14 17">Phosphatidylinositol phosphate synthase</fullName>
        <shortName evidence="17">PIP synthase</shortName>
        <ecNumber evidence="17">2.7.8.-</ecNumber>
    </recommendedName>
    <alternativeName>
        <fullName evidence="15 17">CDP-diacylglycerol--D-myo-inositol-3-phosphate 3-phosphatidyltransferase</fullName>
    </alternativeName>
</protein>
<dbReference type="Gene3D" id="1.20.120.1760">
    <property type="match status" value="1"/>
</dbReference>
<evidence type="ECO:0000256" key="2">
    <source>
        <dbReference type="ARBA" id="ARBA00004805"/>
    </source>
</evidence>
<evidence type="ECO:0000256" key="7">
    <source>
        <dbReference type="ARBA" id="ARBA00022679"/>
    </source>
</evidence>
<keyword evidence="12 17" id="KW-0472">Membrane</keyword>
<feature type="binding site" evidence="17">
    <location>
        <position position="87"/>
    </location>
    <ligand>
        <name>Mg(2+)</name>
        <dbReference type="ChEBI" id="CHEBI:18420"/>
        <label>2</label>
    </ligand>
</feature>
<feature type="binding site" evidence="17">
    <location>
        <position position="91"/>
    </location>
    <ligand>
        <name>Mg(2+)</name>
        <dbReference type="ChEBI" id="CHEBI:18420"/>
        <label>2</label>
    </ligand>
</feature>
<feature type="binding site" evidence="17">
    <location>
        <position position="66"/>
    </location>
    <ligand>
        <name>Mg(2+)</name>
        <dbReference type="ChEBI" id="CHEBI:18420"/>
        <label>1</label>
    </ligand>
</feature>
<keyword evidence="7 17" id="KW-0808">Transferase</keyword>
<feature type="binding site" evidence="17">
    <location>
        <begin position="29"/>
        <end position="32"/>
    </location>
    <ligand>
        <name>a CDP-1,2-diacyl-sn-glycerol</name>
        <dbReference type="ChEBI" id="CHEBI:58332"/>
    </ligand>
</feature>
<keyword evidence="9 17" id="KW-0479">Metal-binding</keyword>
<evidence type="ECO:0000256" key="9">
    <source>
        <dbReference type="ARBA" id="ARBA00022723"/>
    </source>
</evidence>
<dbReference type="Pfam" id="PF01066">
    <property type="entry name" value="CDP-OH_P_transf"/>
    <property type="match status" value="1"/>
</dbReference>
<keyword evidence="6 17" id="KW-1003">Cell membrane</keyword>
<dbReference type="RefSeq" id="WP_269443397.1">
    <property type="nucleotide sequence ID" value="NZ_CP097463.1"/>
</dbReference>
<evidence type="ECO:0000256" key="15">
    <source>
        <dbReference type="ARBA" id="ARBA00033137"/>
    </source>
</evidence>
<sequence length="207" mass="22423">MFTAFFRVLFVRLLTPFGSWLARVGVTPNLITVVGTLGTITCSVVFFTRGWWMTGTLTIWALTMFDALDGLVARAGGTASKFGAVLDSTCDRFADAAVFGTIGWYFALHGQRWMLLGALLCLVLGSVTSYIRARAEAARFTCSVGIAERTDRLIIVLVGTGLTGSPFHWPYLQAIALWLLVAASTITVGQRIATVYRQSKALQAAEA</sequence>
<comment type="caution">
    <text evidence="17">Lacks conserved residue(s) required for the propagation of feature annotation.</text>
</comment>
<feature type="transmembrane region" description="Helical" evidence="17">
    <location>
        <begin position="113"/>
        <end position="131"/>
    </location>
</feature>
<evidence type="ECO:0000256" key="17">
    <source>
        <dbReference type="HAMAP-Rule" id="MF_02241"/>
    </source>
</evidence>
<feature type="transmembrane region" description="Helical" evidence="17">
    <location>
        <begin position="20"/>
        <end position="47"/>
    </location>
</feature>
<keyword evidence="17" id="KW-0443">Lipid metabolism</keyword>
<gene>
    <name evidence="19" type="ORF">M6B22_20390</name>
</gene>
<accession>A0ABY7JWC8</accession>
<comment type="similarity">
    <text evidence="4 17 18">Belongs to the CDP-alcohol phosphatidyltransferase class-I family.</text>
</comment>
<feature type="transmembrane region" description="Helical" evidence="17">
    <location>
        <begin position="175"/>
        <end position="193"/>
    </location>
</feature>
<comment type="pathway">
    <text evidence="2 17">Phospholipid metabolism; phosphatidylinositol phosphate biosynthesis.</text>
</comment>
<keyword evidence="17" id="KW-1208">Phospholipid metabolism</keyword>
<dbReference type="InterPro" id="IPR043130">
    <property type="entry name" value="CDP-OH_PTrfase_TM_dom"/>
</dbReference>
<evidence type="ECO:0000256" key="18">
    <source>
        <dbReference type="RuleBase" id="RU003750"/>
    </source>
</evidence>
<keyword evidence="17" id="KW-0594">Phospholipid biosynthesis</keyword>
<evidence type="ECO:0000256" key="6">
    <source>
        <dbReference type="ARBA" id="ARBA00022475"/>
    </source>
</evidence>
<evidence type="ECO:0000256" key="10">
    <source>
        <dbReference type="ARBA" id="ARBA00022842"/>
    </source>
</evidence>
<evidence type="ECO:0000256" key="4">
    <source>
        <dbReference type="ARBA" id="ARBA00010441"/>
    </source>
</evidence>
<feature type="active site" description="Proton acceptor" evidence="17">
    <location>
        <position position="91"/>
    </location>
</feature>
<feature type="binding site" evidence="17">
    <location>
        <position position="70"/>
    </location>
    <ligand>
        <name>a CDP-1,2-diacyl-sn-glycerol</name>
        <dbReference type="ChEBI" id="CHEBI:58332"/>
    </ligand>
</feature>
<comment type="pathway">
    <text evidence="3">Lipid metabolism.</text>
</comment>
<proteinExistence type="inferred from homology"/>
<feature type="binding site" evidence="17">
    <location>
        <position position="69"/>
    </location>
    <ligand>
        <name>Mg(2+)</name>
        <dbReference type="ChEBI" id="CHEBI:18420"/>
        <label>1</label>
    </ligand>
</feature>
<comment type="catalytic activity">
    <reaction evidence="16 17">
        <text>a CDP-1,2-diacyl-sn-glycerol + 1D-myo-inositol 3-phosphate = a 1,2-diacyl-sn-glycero-3-phospho-(1D-myo-inositol-3-phosphate) + CMP + H(+)</text>
        <dbReference type="Rhea" id="RHEA:60504"/>
        <dbReference type="ChEBI" id="CHEBI:15378"/>
        <dbReference type="ChEBI" id="CHEBI:58088"/>
        <dbReference type="ChEBI" id="CHEBI:58332"/>
        <dbReference type="ChEBI" id="CHEBI:58401"/>
        <dbReference type="ChEBI" id="CHEBI:60377"/>
    </reaction>
</comment>
<evidence type="ECO:0000313" key="19">
    <source>
        <dbReference type="EMBL" id="WAX56862.1"/>
    </source>
</evidence>
<evidence type="ECO:0000256" key="11">
    <source>
        <dbReference type="ARBA" id="ARBA00022989"/>
    </source>
</evidence>
<evidence type="ECO:0000256" key="14">
    <source>
        <dbReference type="ARBA" id="ARBA00024082"/>
    </source>
</evidence>
<dbReference type="InterPro" id="IPR000462">
    <property type="entry name" value="CDP-OH_P_trans"/>
</dbReference>
<reference evidence="19" key="1">
    <citation type="submission" date="2022-05" db="EMBL/GenBank/DDBJ databases">
        <title>Jatrophihabitans sp. SB3-54 whole genome sequence.</title>
        <authorList>
            <person name="Suh M.K."/>
            <person name="Eom M.K."/>
            <person name="Kim J.S."/>
            <person name="Kim H.S."/>
            <person name="Do H.E."/>
            <person name="Shin Y.K."/>
            <person name="Lee J.-S."/>
        </authorList>
    </citation>
    <scope>NUCLEOTIDE SEQUENCE</scope>
    <source>
        <strain evidence="19">SB3-54</strain>
    </source>
</reference>
<dbReference type="InterPro" id="IPR044268">
    <property type="entry name" value="PIP_synthase_PgsA1"/>
</dbReference>
<feature type="binding site" evidence="17">
    <location>
        <position position="80"/>
    </location>
    <ligand>
        <name>a CDP-1,2-diacyl-sn-glycerol</name>
        <dbReference type="ChEBI" id="CHEBI:58332"/>
    </ligand>
</feature>
<feature type="transmembrane region" description="Helical" evidence="17">
    <location>
        <begin position="152"/>
        <end position="169"/>
    </location>
</feature>
<dbReference type="NCBIfam" id="NF045883">
    <property type="entry name" value="PIPSynth"/>
    <property type="match status" value="1"/>
</dbReference>
<organism evidence="19 20">
    <name type="scientific">Jatrophihabitans cynanchi</name>
    <dbReference type="NCBI Taxonomy" id="2944128"/>
    <lineage>
        <taxon>Bacteria</taxon>
        <taxon>Bacillati</taxon>
        <taxon>Actinomycetota</taxon>
        <taxon>Actinomycetes</taxon>
        <taxon>Jatrophihabitantales</taxon>
        <taxon>Jatrophihabitantaceae</taxon>
        <taxon>Jatrophihabitans</taxon>
    </lineage>
</organism>